<dbReference type="Proteomes" id="UP000000600">
    <property type="component" value="Unassembled WGS sequence"/>
</dbReference>
<protein>
    <recommendedName>
        <fullName evidence="7">Tubulin-tyrosine ligase family protein</fullName>
    </recommendedName>
</protein>
<proteinExistence type="predicted"/>
<dbReference type="PANTHER" id="PTHR12241">
    <property type="entry name" value="TUBULIN POLYGLUTAMYLASE"/>
    <property type="match status" value="1"/>
</dbReference>
<dbReference type="GO" id="GO:0005524">
    <property type="term" value="F:ATP binding"/>
    <property type="evidence" value="ECO:0007669"/>
    <property type="project" value="UniProtKB-KW"/>
</dbReference>
<dbReference type="GO" id="GO:0036064">
    <property type="term" value="C:ciliary basal body"/>
    <property type="evidence" value="ECO:0000318"/>
    <property type="project" value="GO_Central"/>
</dbReference>
<gene>
    <name evidence="5" type="ORF">GSPATT00014403001</name>
</gene>
<evidence type="ECO:0008006" key="7">
    <source>
        <dbReference type="Google" id="ProtNLM"/>
    </source>
</evidence>
<dbReference type="InterPro" id="IPR004344">
    <property type="entry name" value="TTL/TTLL_fam"/>
</dbReference>
<feature type="compositionally biased region" description="Basic and acidic residues" evidence="4">
    <location>
        <begin position="503"/>
        <end position="519"/>
    </location>
</feature>
<dbReference type="FunCoup" id="A0D8U0">
    <property type="interactions" value="14"/>
</dbReference>
<evidence type="ECO:0000256" key="4">
    <source>
        <dbReference type="SAM" id="MobiDB-lite"/>
    </source>
</evidence>
<dbReference type="GO" id="GO:0000226">
    <property type="term" value="P:microtubule cytoskeleton organization"/>
    <property type="evidence" value="ECO:0000318"/>
    <property type="project" value="GO_Central"/>
</dbReference>
<dbReference type="OMA" id="KINTPQM"/>
<dbReference type="eggNOG" id="KOG2158">
    <property type="taxonomic scope" value="Eukaryota"/>
</dbReference>
<dbReference type="Pfam" id="PF03133">
    <property type="entry name" value="TTL"/>
    <property type="match status" value="1"/>
</dbReference>
<dbReference type="RefSeq" id="XP_001446854.1">
    <property type="nucleotide sequence ID" value="XM_001446817.1"/>
</dbReference>
<dbReference type="GO" id="GO:0015631">
    <property type="term" value="F:tubulin binding"/>
    <property type="evidence" value="ECO:0000318"/>
    <property type="project" value="GO_Central"/>
</dbReference>
<dbReference type="GO" id="GO:0070740">
    <property type="term" value="F:tubulin-glutamic acid ligase activity"/>
    <property type="evidence" value="ECO:0000318"/>
    <property type="project" value="GO_Central"/>
</dbReference>
<dbReference type="HOGENOM" id="CLU_010131_7_5_1"/>
<dbReference type="PROSITE" id="PS51221">
    <property type="entry name" value="TTL"/>
    <property type="match status" value="1"/>
</dbReference>
<sequence>MQQKQSKKSKEEEPLFNGSFKDNSDNETDDKRKKIKLIMNVSEIQNMMQSSLQGKSYSNGYCKYEPDGVNWDMFWTDAAVQPETLGKMQPHQKINHFPGMYSLARKNHLGRNLMKMRKQFPNDFKFFPQTWLLPAEYGDFKNQFVKGKVRTFIVKPEASCQGRGIFLTRNINDINPTDHYVAQRYMHRPFLIDGLKFDLRVYVLLAGTDPMRIYVYQDGLVRFATEPYVTPTANNLEDVCMHLTNYAINKENPNFVFNNDATKMDVGHKRSIKSVFGKLQEEGHNIQQLWQDMYNLFIKTFCTVQPILSHHYKSCQPDNYANNMCFEILGFDIFINDKLKPFLLEVNHTPSFTTDTPLDSLIKKNLIRDTLKLMNLSLKAKEEIIASRKEQLQQRVLTGKKQKLTQEQKQLLIQQSSEQRDKHENNNLGDYVKIFPLEDAHEYNKFIEFASQLQDNWTGANIKRNQKKEQSETPLTQISKPPAIPVKKINTPQMLPKINKKQSKIDKLTESDRNTETKSKTQSSSRKNTKEQTRQVSYPQLPKHHQSMKNLQLQQQQQVIPTYQQQQKKSCLQPKLFELDMASPQKRSFSQNKKLHQFKLQ</sequence>
<dbReference type="OrthoDB" id="202825at2759"/>
<evidence type="ECO:0000313" key="6">
    <source>
        <dbReference type="Proteomes" id="UP000000600"/>
    </source>
</evidence>
<accession>A0D8U0</accession>
<keyword evidence="3" id="KW-0067">ATP-binding</keyword>
<keyword evidence="2" id="KW-0547">Nucleotide-binding</keyword>
<evidence type="ECO:0000313" key="5">
    <source>
        <dbReference type="EMBL" id="CAK79457.1"/>
    </source>
</evidence>
<reference evidence="5 6" key="1">
    <citation type="journal article" date="2006" name="Nature">
        <title>Global trends of whole-genome duplications revealed by the ciliate Paramecium tetraurelia.</title>
        <authorList>
            <consortium name="Genoscope"/>
            <person name="Aury J.-M."/>
            <person name="Jaillon O."/>
            <person name="Duret L."/>
            <person name="Noel B."/>
            <person name="Jubin C."/>
            <person name="Porcel B.M."/>
            <person name="Segurens B."/>
            <person name="Daubin V."/>
            <person name="Anthouard V."/>
            <person name="Aiach N."/>
            <person name="Arnaiz O."/>
            <person name="Billaut A."/>
            <person name="Beisson J."/>
            <person name="Blanc I."/>
            <person name="Bouhouche K."/>
            <person name="Camara F."/>
            <person name="Duharcourt S."/>
            <person name="Guigo R."/>
            <person name="Gogendeau D."/>
            <person name="Katinka M."/>
            <person name="Keller A.-M."/>
            <person name="Kissmehl R."/>
            <person name="Klotz C."/>
            <person name="Koll F."/>
            <person name="Le Moue A."/>
            <person name="Lepere C."/>
            <person name="Malinsky S."/>
            <person name="Nowacki M."/>
            <person name="Nowak J.K."/>
            <person name="Plattner H."/>
            <person name="Poulain J."/>
            <person name="Ruiz F."/>
            <person name="Serrano V."/>
            <person name="Zagulski M."/>
            <person name="Dessen P."/>
            <person name="Betermier M."/>
            <person name="Weissenbach J."/>
            <person name="Scarpelli C."/>
            <person name="Schachter V."/>
            <person name="Sperling L."/>
            <person name="Meyer E."/>
            <person name="Cohen J."/>
            <person name="Wincker P."/>
        </authorList>
    </citation>
    <scope>NUCLEOTIDE SEQUENCE [LARGE SCALE GENOMIC DNA]</scope>
    <source>
        <strain evidence="5 6">Stock d4-2</strain>
    </source>
</reference>
<dbReference type="InParanoid" id="A0D8U0"/>
<dbReference type="PANTHER" id="PTHR12241:SF147">
    <property type="entry name" value="TUBULIN POLYGLUTAMYLASE TTLL7"/>
    <property type="match status" value="1"/>
</dbReference>
<feature type="region of interest" description="Disordered" evidence="4">
    <location>
        <begin position="1"/>
        <end position="31"/>
    </location>
</feature>
<evidence type="ECO:0000256" key="1">
    <source>
        <dbReference type="ARBA" id="ARBA00022598"/>
    </source>
</evidence>
<dbReference type="GeneID" id="5032638"/>
<dbReference type="AlphaFoldDB" id="A0D8U0"/>
<dbReference type="Gene3D" id="3.30.470.20">
    <property type="entry name" value="ATP-grasp fold, B domain"/>
    <property type="match status" value="1"/>
</dbReference>
<organism evidence="5 6">
    <name type="scientific">Paramecium tetraurelia</name>
    <dbReference type="NCBI Taxonomy" id="5888"/>
    <lineage>
        <taxon>Eukaryota</taxon>
        <taxon>Sar</taxon>
        <taxon>Alveolata</taxon>
        <taxon>Ciliophora</taxon>
        <taxon>Intramacronucleata</taxon>
        <taxon>Oligohymenophorea</taxon>
        <taxon>Peniculida</taxon>
        <taxon>Parameciidae</taxon>
        <taxon>Paramecium</taxon>
    </lineage>
</organism>
<dbReference type="SUPFAM" id="SSF56059">
    <property type="entry name" value="Glutathione synthetase ATP-binding domain-like"/>
    <property type="match status" value="1"/>
</dbReference>
<keyword evidence="6" id="KW-1185">Reference proteome</keyword>
<dbReference type="EMBL" id="CT868330">
    <property type="protein sequence ID" value="CAK79457.1"/>
    <property type="molecule type" value="Genomic_DNA"/>
</dbReference>
<feature type="region of interest" description="Disordered" evidence="4">
    <location>
        <begin position="464"/>
        <end position="554"/>
    </location>
</feature>
<keyword evidence="1" id="KW-0436">Ligase</keyword>
<name>A0D8U0_PARTE</name>
<evidence type="ECO:0000256" key="2">
    <source>
        <dbReference type="ARBA" id="ARBA00022741"/>
    </source>
</evidence>
<dbReference type="KEGG" id="ptm:GSPATT00014403001"/>
<evidence type="ECO:0000256" key="3">
    <source>
        <dbReference type="ARBA" id="ARBA00022840"/>
    </source>
</evidence>